<dbReference type="Gene3D" id="3.40.640.10">
    <property type="entry name" value="Type I PLP-dependent aspartate aminotransferase-like (Major domain)"/>
    <property type="match status" value="1"/>
</dbReference>
<dbReference type="PANTHER" id="PTHR48097">
    <property type="entry name" value="L-THREONINE ALDOLASE-RELATED"/>
    <property type="match status" value="1"/>
</dbReference>
<dbReference type="EC" id="4.1.2.48" evidence="6"/>
<evidence type="ECO:0000259" key="5">
    <source>
        <dbReference type="Pfam" id="PF01212"/>
    </source>
</evidence>
<keyword evidence="7" id="KW-1185">Reference proteome</keyword>
<comment type="caution">
    <text evidence="6">The sequence shown here is derived from an EMBL/GenBank/DDBJ whole genome shotgun (WGS) entry which is preliminary data.</text>
</comment>
<evidence type="ECO:0000256" key="2">
    <source>
        <dbReference type="ARBA" id="ARBA00006966"/>
    </source>
</evidence>
<comment type="cofactor">
    <cofactor evidence="1">
        <name>pyridoxal 5'-phosphate</name>
        <dbReference type="ChEBI" id="CHEBI:597326"/>
    </cofactor>
</comment>
<protein>
    <submittedName>
        <fullName evidence="6">Low-specificity L-threonine aldolase</fullName>
        <ecNumber evidence="6">4.1.2.48</ecNumber>
    </submittedName>
</protein>
<sequence>MIIDLRSDTVTRPCNDMRQAMANAVVGDDVYSDDPSVNQLQETLCKLTQKEAALFMPSGTQSNLVAILSHCQRGEAFIVGSDAHIFKYEGGGSAVLGSTLPTALPQSANGQIEFELIKKSIKPKDIHFAPMALLCFENTFNGRVVDLTYQQDVCHWAKSTHGLKTHLDGARIFNASIETGIAIHDLVSCYDSVSICLSKGLGAPVGSVLCGSKDFIARARSWRKMLGGGLRQSGVLASAGLYALDHNVERLKEDHLHAELLAKLLMEKGFHLEGNQAHTNMLFIDDTEEKLQKLHQLMEKNGILIGYYGSGTQLRLVLHKDINEVKFQHIMKVISGY</sequence>
<name>A0ABV6CDA9_9GAMM</name>
<dbReference type="InterPro" id="IPR015424">
    <property type="entry name" value="PyrdxlP-dep_Trfase"/>
</dbReference>
<evidence type="ECO:0000256" key="3">
    <source>
        <dbReference type="ARBA" id="ARBA00011881"/>
    </source>
</evidence>
<dbReference type="InterPro" id="IPR023603">
    <property type="entry name" value="Low_specificity_L-TA-like"/>
</dbReference>
<dbReference type="PANTHER" id="PTHR48097:SF9">
    <property type="entry name" value="L-THREONINE ALDOLASE"/>
    <property type="match status" value="1"/>
</dbReference>
<dbReference type="NCBIfam" id="NF041359">
    <property type="entry name" value="GntG_guanitoxin"/>
    <property type="match status" value="1"/>
</dbReference>
<reference evidence="6 7" key="1">
    <citation type="submission" date="2024-09" db="EMBL/GenBank/DDBJ databases">
        <authorList>
            <person name="Sun Q."/>
            <person name="Mori K."/>
        </authorList>
    </citation>
    <scope>NUCLEOTIDE SEQUENCE [LARGE SCALE GENOMIC DNA]</scope>
    <source>
        <strain evidence="6 7">CCM 8545</strain>
    </source>
</reference>
<proteinExistence type="inferred from homology"/>
<dbReference type="RefSeq" id="WP_385877717.1">
    <property type="nucleotide sequence ID" value="NZ_JBHLXE010000105.1"/>
</dbReference>
<dbReference type="EMBL" id="JBHLXE010000105">
    <property type="protein sequence ID" value="MFC0180597.1"/>
    <property type="molecule type" value="Genomic_DNA"/>
</dbReference>
<dbReference type="Gene3D" id="3.90.1150.10">
    <property type="entry name" value="Aspartate Aminotransferase, domain 1"/>
    <property type="match status" value="1"/>
</dbReference>
<dbReference type="Proteomes" id="UP001589758">
    <property type="component" value="Unassembled WGS sequence"/>
</dbReference>
<gene>
    <name evidence="6" type="primary">ltaE</name>
    <name evidence="6" type="ORF">ACFFIT_10975</name>
</gene>
<comment type="similarity">
    <text evidence="2">Belongs to the threonine aldolase family.</text>
</comment>
<feature type="domain" description="Aromatic amino acid beta-eliminating lyase/threonine aldolase" evidence="5">
    <location>
        <begin position="4"/>
        <end position="285"/>
    </location>
</feature>
<evidence type="ECO:0000256" key="1">
    <source>
        <dbReference type="ARBA" id="ARBA00001933"/>
    </source>
</evidence>
<dbReference type="NCBIfam" id="NF007825">
    <property type="entry name" value="PRK10534.1"/>
    <property type="match status" value="1"/>
</dbReference>
<dbReference type="Pfam" id="PF01212">
    <property type="entry name" value="Beta_elim_lyase"/>
    <property type="match status" value="1"/>
</dbReference>
<dbReference type="InterPro" id="IPR015421">
    <property type="entry name" value="PyrdxlP-dep_Trfase_major"/>
</dbReference>
<dbReference type="InterPro" id="IPR001597">
    <property type="entry name" value="ArAA_b-elim_lyase/Thr_aldolase"/>
</dbReference>
<comment type="subunit">
    <text evidence="3">Homotetramer.</text>
</comment>
<accession>A0ABV6CDA9</accession>
<dbReference type="SUPFAM" id="SSF53383">
    <property type="entry name" value="PLP-dependent transferases"/>
    <property type="match status" value="1"/>
</dbReference>
<dbReference type="GO" id="GO:0016829">
    <property type="term" value="F:lyase activity"/>
    <property type="evidence" value="ECO:0007669"/>
    <property type="project" value="UniProtKB-KW"/>
</dbReference>
<keyword evidence="4" id="KW-0663">Pyridoxal phosphate</keyword>
<evidence type="ECO:0000256" key="4">
    <source>
        <dbReference type="ARBA" id="ARBA00022898"/>
    </source>
</evidence>
<dbReference type="InterPro" id="IPR015422">
    <property type="entry name" value="PyrdxlP-dep_Trfase_small"/>
</dbReference>
<evidence type="ECO:0000313" key="6">
    <source>
        <dbReference type="EMBL" id="MFC0180597.1"/>
    </source>
</evidence>
<organism evidence="6 7">
    <name type="scientific">Thorsellia kenyensis</name>
    <dbReference type="NCBI Taxonomy" id="1549888"/>
    <lineage>
        <taxon>Bacteria</taxon>
        <taxon>Pseudomonadati</taxon>
        <taxon>Pseudomonadota</taxon>
        <taxon>Gammaproteobacteria</taxon>
        <taxon>Enterobacterales</taxon>
        <taxon>Thorselliaceae</taxon>
        <taxon>Thorsellia</taxon>
    </lineage>
</organism>
<keyword evidence="6" id="KW-0456">Lyase</keyword>
<evidence type="ECO:0000313" key="7">
    <source>
        <dbReference type="Proteomes" id="UP001589758"/>
    </source>
</evidence>
<dbReference type="PIRSF" id="PIRSF017617">
    <property type="entry name" value="Thr_aldolase"/>
    <property type="match status" value="1"/>
</dbReference>